<accession>A0A6I1E9L7</accession>
<comment type="caution">
    <text evidence="2">The sequence shown here is derived from an EMBL/GenBank/DDBJ whole genome shotgun (WGS) entry which is preliminary data.</text>
</comment>
<dbReference type="EMBL" id="WELG01000001">
    <property type="protein sequence ID" value="KAB7530414.1"/>
    <property type="molecule type" value="Genomic_DNA"/>
</dbReference>
<evidence type="ECO:0000313" key="2">
    <source>
        <dbReference type="EMBL" id="KAB7530414.1"/>
    </source>
</evidence>
<dbReference type="SUPFAM" id="SSF51182">
    <property type="entry name" value="RmlC-like cupins"/>
    <property type="match status" value="1"/>
</dbReference>
<proteinExistence type="predicted"/>
<feature type="region of interest" description="Disordered" evidence="1">
    <location>
        <begin position="1"/>
        <end position="20"/>
    </location>
</feature>
<dbReference type="InterPro" id="IPR014710">
    <property type="entry name" value="RmlC-like_jellyroll"/>
</dbReference>
<dbReference type="OrthoDB" id="7059163at2"/>
<dbReference type="Proteomes" id="UP000429785">
    <property type="component" value="Unassembled WGS sequence"/>
</dbReference>
<sequence>MSSLKNVNLNTKKKSHPELSRRSMVRTMALGLSLSVLPSFMASAKTEIDHGALDHGERIIPVEEWELVELQKFIEECIKANKDVDPQEAVKEVLKKAVSNPAAMLKAIGEPTEAGLKVFLRTKELTIFAASWTPQMNLMPHNHKMWANIGIYTGREDNIIWENQKRGLEADDVRCLFEGDVATLNTNAIHSVTNPLKRFTGGLHIYGGDFFATERSQWNPETLAEEPSNGDVIRGIFKEANEKMRKIKNY</sequence>
<evidence type="ECO:0000256" key="1">
    <source>
        <dbReference type="SAM" id="MobiDB-lite"/>
    </source>
</evidence>
<organism evidence="2 3">
    <name type="scientific">Flagellimonas olearia</name>
    <dbReference type="NCBI Taxonomy" id="552546"/>
    <lineage>
        <taxon>Bacteria</taxon>
        <taxon>Pseudomonadati</taxon>
        <taxon>Bacteroidota</taxon>
        <taxon>Flavobacteriia</taxon>
        <taxon>Flavobacteriales</taxon>
        <taxon>Flavobacteriaceae</taxon>
        <taxon>Flagellimonas</taxon>
    </lineage>
</organism>
<dbReference type="AlphaFoldDB" id="A0A6I1E9L7"/>
<protein>
    <submittedName>
        <fullName evidence="2">Uncharacterized protein</fullName>
    </submittedName>
</protein>
<dbReference type="Gene3D" id="2.60.120.10">
    <property type="entry name" value="Jelly Rolls"/>
    <property type="match status" value="1"/>
</dbReference>
<dbReference type="InterPro" id="IPR011051">
    <property type="entry name" value="RmlC_Cupin_sf"/>
</dbReference>
<evidence type="ECO:0000313" key="3">
    <source>
        <dbReference type="Proteomes" id="UP000429785"/>
    </source>
</evidence>
<feature type="compositionally biased region" description="Polar residues" evidence="1">
    <location>
        <begin position="1"/>
        <end position="10"/>
    </location>
</feature>
<name>A0A6I1E9L7_9FLAO</name>
<reference evidence="2 3" key="1">
    <citation type="submission" date="2019-10" db="EMBL/GenBank/DDBJ databases">
        <title>Muricauda olearia CL-SS4 JCM15563 genome.</title>
        <authorList>
            <person name="Liu L."/>
        </authorList>
    </citation>
    <scope>NUCLEOTIDE SEQUENCE [LARGE SCALE GENOMIC DNA]</scope>
    <source>
        <strain evidence="2 3">CL-SS4</strain>
    </source>
</reference>
<gene>
    <name evidence="2" type="ORF">F8C76_02585</name>
</gene>